<dbReference type="KEGG" id="cans:GP473_05045"/>
<reference evidence="3 4" key="1">
    <citation type="submission" date="2019-12" db="EMBL/GenBank/DDBJ databases">
        <title>Corynebacterium sp. nov., isolated from feces of the Anser Albifrons in China.</title>
        <authorList>
            <person name="Liu Q."/>
        </authorList>
    </citation>
    <scope>NUCLEOTIDE SEQUENCE [LARGE SCALE GENOMIC DNA]</scope>
    <source>
        <strain evidence="3 4">23H37-10</strain>
    </source>
</reference>
<dbReference type="Gene3D" id="3.40.50.150">
    <property type="entry name" value="Vaccinia Virus protein VP39"/>
    <property type="match status" value="1"/>
</dbReference>
<evidence type="ECO:0000313" key="3">
    <source>
        <dbReference type="EMBL" id="QNH96108.1"/>
    </source>
</evidence>
<dbReference type="Pfam" id="PF25004">
    <property type="entry name" value="DUF7782"/>
    <property type="match status" value="1"/>
</dbReference>
<dbReference type="GO" id="GO:0032259">
    <property type="term" value="P:methylation"/>
    <property type="evidence" value="ECO:0007669"/>
    <property type="project" value="UniProtKB-KW"/>
</dbReference>
<keyword evidence="3" id="KW-0808">Transferase</keyword>
<evidence type="ECO:0000313" key="4">
    <source>
        <dbReference type="Proteomes" id="UP000515275"/>
    </source>
</evidence>
<name>A0A7G7YNN8_9CORY</name>
<evidence type="ECO:0000259" key="1">
    <source>
        <dbReference type="Pfam" id="PF05175"/>
    </source>
</evidence>
<keyword evidence="3" id="KW-0489">Methyltransferase</keyword>
<organism evidence="3 4">
    <name type="scientific">Corynebacterium anserum</name>
    <dbReference type="NCBI Taxonomy" id="2684406"/>
    <lineage>
        <taxon>Bacteria</taxon>
        <taxon>Bacillati</taxon>
        <taxon>Actinomycetota</taxon>
        <taxon>Actinomycetes</taxon>
        <taxon>Mycobacteriales</taxon>
        <taxon>Corynebacteriaceae</taxon>
        <taxon>Corynebacterium</taxon>
    </lineage>
</organism>
<dbReference type="InterPro" id="IPR007848">
    <property type="entry name" value="Small_mtfrase_dom"/>
</dbReference>
<dbReference type="InterPro" id="IPR056684">
    <property type="entry name" value="DUF7782"/>
</dbReference>
<feature type="domain" description="DUF7782" evidence="2">
    <location>
        <begin position="411"/>
        <end position="530"/>
    </location>
</feature>
<dbReference type="InterPro" id="IPR050320">
    <property type="entry name" value="N5-glutamine_MTase"/>
</dbReference>
<protein>
    <submittedName>
        <fullName evidence="3">Methyltransferase</fullName>
    </submittedName>
</protein>
<evidence type="ECO:0000259" key="2">
    <source>
        <dbReference type="Pfam" id="PF25004"/>
    </source>
</evidence>
<feature type="domain" description="Methyltransferase small" evidence="1">
    <location>
        <begin position="173"/>
        <end position="259"/>
    </location>
</feature>
<dbReference type="EMBL" id="CP046883">
    <property type="protein sequence ID" value="QNH96108.1"/>
    <property type="molecule type" value="Genomic_DNA"/>
</dbReference>
<dbReference type="InterPro" id="IPR002052">
    <property type="entry name" value="DNA_methylase_N6_adenine_CS"/>
</dbReference>
<dbReference type="Pfam" id="PF05175">
    <property type="entry name" value="MTS"/>
    <property type="match status" value="1"/>
</dbReference>
<dbReference type="AlphaFoldDB" id="A0A7G7YNN8"/>
<dbReference type="CDD" id="cd02440">
    <property type="entry name" value="AdoMet_MTases"/>
    <property type="match status" value="1"/>
</dbReference>
<keyword evidence="4" id="KW-1185">Reference proteome</keyword>
<accession>A0A7G7YNN8</accession>
<dbReference type="GO" id="GO:0003676">
    <property type="term" value="F:nucleic acid binding"/>
    <property type="evidence" value="ECO:0007669"/>
    <property type="project" value="InterPro"/>
</dbReference>
<gene>
    <name evidence="3" type="ORF">GP473_05045</name>
</gene>
<dbReference type="PANTHER" id="PTHR18895:SF74">
    <property type="entry name" value="MTRF1L RELEASE FACTOR GLUTAMINE METHYLTRANSFERASE"/>
    <property type="match status" value="1"/>
</dbReference>
<dbReference type="InterPro" id="IPR029063">
    <property type="entry name" value="SAM-dependent_MTases_sf"/>
</dbReference>
<dbReference type="PANTHER" id="PTHR18895">
    <property type="entry name" value="HEMK METHYLTRANSFERASE"/>
    <property type="match status" value="1"/>
</dbReference>
<dbReference type="PROSITE" id="PS00092">
    <property type="entry name" value="N6_MTASE"/>
    <property type="match status" value="1"/>
</dbReference>
<proteinExistence type="predicted"/>
<dbReference type="RefSeq" id="WP_185769856.1">
    <property type="nucleotide sequence ID" value="NZ_CP046883.1"/>
</dbReference>
<dbReference type="Proteomes" id="UP000515275">
    <property type="component" value="Chromosome"/>
</dbReference>
<sequence>MNALSSPTTPPYPTIAQPVRDLLRVLRAKGYSCELISRVLGNPGIAATAAGSPEAAVWYATTSEAPSRHKDMVLAFYLRQPCPHSTFSALVGEELTQQLVTDGCLTVVDDQDGDSPHYSCAVDIRPITVAAHGAQDVLIASDPDASLEISIPHTDHVPGVGNAPLSLLNMVPPVDDDARILDLGCGSGVLSLVLGDSATAVEITGTDISPRALEFARANSSVASKRENTFTWRRGSWFEPVTGEKFDMIVANPPFVIGPPRVEHVYRDSGLPLDQATSLVVRNAARYLNDAGTAHILAGWALEPAEDAASRIAQWLPSHGVRAWVVQREEVDIATYVTTWLNDESLDPRSQQGRARAKAWMDFFARNGVTRVGLGFVHLQKIPEEQTTELTFEIMDHPLPEGAYLGAEVGEFFARTAWLDGKNSDEILNECYAIRPTVALERVSLPSADDVSSHGFRDHILRLARTDGPAWTHEVDEPLISVLSGLHPAALPLSDVVDLYCTVHDVDRDVFREALIPLIVDLIRHGMIIPSELISEGVS</sequence>
<dbReference type="SUPFAM" id="SSF53335">
    <property type="entry name" value="S-adenosyl-L-methionine-dependent methyltransferases"/>
    <property type="match status" value="1"/>
</dbReference>
<dbReference type="GO" id="GO:0036009">
    <property type="term" value="F:protein-glutamine N-methyltransferase activity"/>
    <property type="evidence" value="ECO:0007669"/>
    <property type="project" value="TreeGrafter"/>
</dbReference>